<dbReference type="Proteomes" id="UP000671828">
    <property type="component" value="Chromosome"/>
</dbReference>
<evidence type="ECO:0000259" key="6">
    <source>
        <dbReference type="PROSITE" id="PS51918"/>
    </source>
</evidence>
<dbReference type="InterPro" id="IPR007197">
    <property type="entry name" value="rSAM"/>
</dbReference>
<keyword evidence="4" id="KW-0408">Iron</keyword>
<dbReference type="RefSeq" id="WP_204845376.1">
    <property type="nucleotide sequence ID" value="NZ_JAFBCL010000001.1"/>
</dbReference>
<dbReference type="PANTHER" id="PTHR43273">
    <property type="entry name" value="ANAEROBIC SULFATASE-MATURATING ENZYME HOMOLOG ASLB-RELATED"/>
    <property type="match status" value="1"/>
</dbReference>
<dbReference type="InterPro" id="IPR013785">
    <property type="entry name" value="Aldolase_TIM"/>
</dbReference>
<dbReference type="PROSITE" id="PS51918">
    <property type="entry name" value="RADICAL_SAM"/>
    <property type="match status" value="1"/>
</dbReference>
<protein>
    <submittedName>
        <fullName evidence="8">Radical SAM protein</fullName>
    </submittedName>
</protein>
<evidence type="ECO:0000256" key="3">
    <source>
        <dbReference type="ARBA" id="ARBA00022723"/>
    </source>
</evidence>
<keyword evidence="3" id="KW-0479">Metal-binding</keyword>
<dbReference type="EMBL" id="JAFBCL010000001">
    <property type="protein sequence ID" value="MBM7814770.1"/>
    <property type="molecule type" value="Genomic_DNA"/>
</dbReference>
<evidence type="ECO:0000313" key="9">
    <source>
        <dbReference type="Proteomes" id="UP000671828"/>
    </source>
</evidence>
<dbReference type="GO" id="GO:0016491">
    <property type="term" value="F:oxidoreductase activity"/>
    <property type="evidence" value="ECO:0007669"/>
    <property type="project" value="InterPro"/>
</dbReference>
<dbReference type="Proteomes" id="UP001195724">
    <property type="component" value="Unassembled WGS sequence"/>
</dbReference>
<dbReference type="GO" id="GO:0051536">
    <property type="term" value="F:iron-sulfur cluster binding"/>
    <property type="evidence" value="ECO:0007669"/>
    <property type="project" value="UniProtKB-KW"/>
</dbReference>
<dbReference type="PANTHER" id="PTHR43273:SF8">
    <property type="entry name" value="RADICAL SAM DOMAIN PROTEIN"/>
    <property type="match status" value="1"/>
</dbReference>
<organism evidence="8 9">
    <name type="scientific">Saccharothrix algeriensis</name>
    <dbReference type="NCBI Taxonomy" id="173560"/>
    <lineage>
        <taxon>Bacteria</taxon>
        <taxon>Bacillati</taxon>
        <taxon>Actinomycetota</taxon>
        <taxon>Actinomycetes</taxon>
        <taxon>Pseudonocardiales</taxon>
        <taxon>Pseudonocardiaceae</taxon>
        <taxon>Saccharothrix</taxon>
    </lineage>
</organism>
<dbReference type="Gene3D" id="3.20.20.70">
    <property type="entry name" value="Aldolase class I"/>
    <property type="match status" value="1"/>
</dbReference>
<reference evidence="8" key="2">
    <citation type="submission" date="2021-04" db="EMBL/GenBank/DDBJ databases">
        <title>Saccharothrix algeriensis WGS.</title>
        <authorList>
            <person name="Stuskova K."/>
            <person name="Hakalova E."/>
            <person name="Tebbal A.B."/>
            <person name="Eichmeier A."/>
        </authorList>
    </citation>
    <scope>NUCLEOTIDE SEQUENCE</scope>
    <source>
        <strain evidence="8">NRRL B-24137</strain>
    </source>
</reference>
<dbReference type="Pfam" id="PF04055">
    <property type="entry name" value="Radical_SAM"/>
    <property type="match status" value="1"/>
</dbReference>
<proteinExistence type="predicted"/>
<evidence type="ECO:0000256" key="5">
    <source>
        <dbReference type="ARBA" id="ARBA00023014"/>
    </source>
</evidence>
<name>A0A8T8HXE0_9PSEU</name>
<evidence type="ECO:0000256" key="1">
    <source>
        <dbReference type="ARBA" id="ARBA00001966"/>
    </source>
</evidence>
<accession>A0A8T8HXE0</accession>
<evidence type="ECO:0000313" key="7">
    <source>
        <dbReference type="EMBL" id="MBM7814770.1"/>
    </source>
</evidence>
<dbReference type="EMBL" id="CP072788">
    <property type="protein sequence ID" value="QTR03049.1"/>
    <property type="molecule type" value="Genomic_DNA"/>
</dbReference>
<reference evidence="7 10" key="1">
    <citation type="submission" date="2021-01" db="EMBL/GenBank/DDBJ databases">
        <title>Sequencing the genomes of 1000 actinobacteria strains.</title>
        <authorList>
            <person name="Klenk H.-P."/>
        </authorList>
    </citation>
    <scope>NUCLEOTIDE SEQUENCE [LARGE SCALE GENOMIC DNA]</scope>
    <source>
        <strain evidence="7 10">DSM 44581</strain>
    </source>
</reference>
<gene>
    <name evidence="8" type="ORF">J7S33_29390</name>
    <name evidence="7" type="ORF">JOE68_005635</name>
</gene>
<sequence>MSPVEMLSSYAVLSERTYRDPAGEPMRVLYSTRTGSAGCVPAAVADRLLTGRLHEVDERTLAALRSIEALVGVGEDERTTVLDRQRSACADLSEPRFVLLPSRYCNMGCEYCGQEHVRGGVGPDHRAAVAARVLAAIEAPATTAVKIRWFGAEPMLGYPTIRGLSEAFIRSAEENGVGYHARMVTNGTLLTGERLRVLLDECRVVEYDITLDGPPRVHDRHRPLKQGGRSFDRIVATVRAALDDPALHEVVFTLRTNIDVLNSEWVDEYIDLMAEHGFADDRVNFNLAPVYPWGNDVSAREIPRREYALREVAWMERMRRHGLQFVALPFEPVTQLCAAVTRSAEIISSTGAVFSCSEHPLVPRHEATGGLGRVGELVPAQRRPVGPFDDWHDAIAAGETPCHGCPIMPVCGGACPKQWREGNVPCPPMKFTLQERLDLVARMNGLTAGGEPAGGRG</sequence>
<dbReference type="CDD" id="cd01335">
    <property type="entry name" value="Radical_SAM"/>
    <property type="match status" value="1"/>
</dbReference>
<dbReference type="InterPro" id="IPR023867">
    <property type="entry name" value="Sulphatase_maturase_rSAM"/>
</dbReference>
<dbReference type="SUPFAM" id="SSF102114">
    <property type="entry name" value="Radical SAM enzymes"/>
    <property type="match status" value="1"/>
</dbReference>
<comment type="cofactor">
    <cofactor evidence="1">
        <name>[4Fe-4S] cluster</name>
        <dbReference type="ChEBI" id="CHEBI:49883"/>
    </cofactor>
</comment>
<dbReference type="InterPro" id="IPR023885">
    <property type="entry name" value="4Fe4S-binding_SPASM_dom"/>
</dbReference>
<keyword evidence="2" id="KW-0949">S-adenosyl-L-methionine</keyword>
<dbReference type="SFLD" id="SFLDG01067">
    <property type="entry name" value="SPASM/twitch_domain_containing"/>
    <property type="match status" value="1"/>
</dbReference>
<dbReference type="NCBIfam" id="TIGR04085">
    <property type="entry name" value="rSAM_more_4Fe4S"/>
    <property type="match status" value="1"/>
</dbReference>
<evidence type="ECO:0000313" key="8">
    <source>
        <dbReference type="EMBL" id="QTR03049.1"/>
    </source>
</evidence>
<dbReference type="GO" id="GO:0046872">
    <property type="term" value="F:metal ion binding"/>
    <property type="evidence" value="ECO:0007669"/>
    <property type="project" value="UniProtKB-KW"/>
</dbReference>
<dbReference type="InterPro" id="IPR058240">
    <property type="entry name" value="rSAM_sf"/>
</dbReference>
<dbReference type="AlphaFoldDB" id="A0A8T8HXE0"/>
<evidence type="ECO:0000313" key="10">
    <source>
        <dbReference type="Proteomes" id="UP001195724"/>
    </source>
</evidence>
<evidence type="ECO:0000256" key="2">
    <source>
        <dbReference type="ARBA" id="ARBA00022691"/>
    </source>
</evidence>
<evidence type="ECO:0000256" key="4">
    <source>
        <dbReference type="ARBA" id="ARBA00023004"/>
    </source>
</evidence>
<keyword evidence="5" id="KW-0411">Iron-sulfur</keyword>
<feature type="domain" description="Radical SAM core" evidence="6">
    <location>
        <begin position="91"/>
        <end position="324"/>
    </location>
</feature>
<keyword evidence="10" id="KW-1185">Reference proteome</keyword>
<dbReference type="SFLD" id="SFLDS00029">
    <property type="entry name" value="Radical_SAM"/>
    <property type="match status" value="1"/>
</dbReference>